<keyword evidence="1" id="KW-0175">Coiled coil</keyword>
<dbReference type="GO" id="GO:0008356">
    <property type="term" value="P:asymmetric cell division"/>
    <property type="evidence" value="ECO:0007669"/>
    <property type="project" value="InterPro"/>
</dbReference>
<organism evidence="3 4">
    <name type="scientific">Momordica charantia</name>
    <name type="common">Bitter gourd</name>
    <name type="synonym">Balsam pear</name>
    <dbReference type="NCBI Taxonomy" id="3673"/>
    <lineage>
        <taxon>Eukaryota</taxon>
        <taxon>Viridiplantae</taxon>
        <taxon>Streptophyta</taxon>
        <taxon>Embryophyta</taxon>
        <taxon>Tracheophyta</taxon>
        <taxon>Spermatophyta</taxon>
        <taxon>Magnoliopsida</taxon>
        <taxon>eudicotyledons</taxon>
        <taxon>Gunneridae</taxon>
        <taxon>Pentapetalae</taxon>
        <taxon>rosids</taxon>
        <taxon>fabids</taxon>
        <taxon>Cucurbitales</taxon>
        <taxon>Cucurbitaceae</taxon>
        <taxon>Momordiceae</taxon>
        <taxon>Momordica</taxon>
    </lineage>
</organism>
<dbReference type="PANTHER" id="PTHR33476:SF7">
    <property type="entry name" value="EMB|CAB62613.1"/>
    <property type="match status" value="1"/>
</dbReference>
<feature type="region of interest" description="Disordered" evidence="2">
    <location>
        <begin position="414"/>
        <end position="438"/>
    </location>
</feature>
<accession>A0A6J1C733</accession>
<dbReference type="RefSeq" id="XP_022137595.1">
    <property type="nucleotide sequence ID" value="XM_022281903.1"/>
</dbReference>
<gene>
    <name evidence="4" type="primary">LOC111009000</name>
</gene>
<sequence length="533" mass="60150">MDLWIVAAATGAGYVAKYWKNQSGDGDALSQLSFGESNLVSPQYSNHLLDKFSRRKKRFEDVFGHGRMEGTSSDHNPLDIAASVAELGSMNGFENEKLGLWGNHQDLDVLSIPNMTWKSWIDDSSKGHVGESSISNKMANDIGVLVRDSSRRIGSWRNRSTAKSRFLHGDLIKPLSSVEDCLVFRESSLSLCETKLPKGSNFDAKESVCGVSQPPFGSLTTSDIVSNKTVKGWERNSRSSNKMVKREDSASKGAPDESFILYLGFFIGIIYSFLSSKREVYKLEELLKQTEYLVQDLQEELEMKDSLKLKELTHDNCESEYTFSNAFSEKTEDGSSPKHVMDYTVNFNTEELYEHKAVESSESMSRIEAELEAELERLGLNINTQGVERFPDEDELDPEFVEDFAEGELRNDMINGQTSARTKPNEEASDSTAHSGNYTVSPRELTLRLHDVIQSRLESRIKELESALQKNQRKLQLIDTENKSSWLDLDQSGWENGLNAICVWKIRYQNRGQMKDGDLITMTWREAVVKAEG</sequence>
<dbReference type="AlphaFoldDB" id="A0A6J1C733"/>
<evidence type="ECO:0000256" key="2">
    <source>
        <dbReference type="SAM" id="MobiDB-lite"/>
    </source>
</evidence>
<evidence type="ECO:0000313" key="4">
    <source>
        <dbReference type="RefSeq" id="XP_022137595.1"/>
    </source>
</evidence>
<reference evidence="4" key="1">
    <citation type="submission" date="2025-08" db="UniProtKB">
        <authorList>
            <consortium name="RefSeq"/>
        </authorList>
    </citation>
    <scope>IDENTIFICATION</scope>
    <source>
        <strain evidence="4">OHB3-1</strain>
    </source>
</reference>
<dbReference type="PANTHER" id="PTHR33476">
    <property type="entry name" value="EMB|CAB62613.1"/>
    <property type="match status" value="1"/>
</dbReference>
<dbReference type="KEGG" id="mcha:111009000"/>
<proteinExistence type="predicted"/>
<keyword evidence="3" id="KW-1185">Reference proteome</keyword>
<dbReference type="OrthoDB" id="1701885at2759"/>
<feature type="coiled-coil region" evidence="1">
    <location>
        <begin position="454"/>
        <end position="481"/>
    </location>
</feature>
<dbReference type="InterPro" id="IPR040348">
    <property type="entry name" value="POLAR-like"/>
</dbReference>
<evidence type="ECO:0000256" key="1">
    <source>
        <dbReference type="SAM" id="Coils"/>
    </source>
</evidence>
<protein>
    <submittedName>
        <fullName evidence="4">Uncharacterized protein LOC111009000</fullName>
    </submittedName>
</protein>
<dbReference type="GeneID" id="111009000"/>
<evidence type="ECO:0000313" key="3">
    <source>
        <dbReference type="Proteomes" id="UP000504603"/>
    </source>
</evidence>
<dbReference type="Proteomes" id="UP000504603">
    <property type="component" value="Unplaced"/>
</dbReference>
<name>A0A6J1C733_MOMCH</name>